<dbReference type="STRING" id="1480615.AWJ14_19585"/>
<dbReference type="Proteomes" id="UP000094795">
    <property type="component" value="Unassembled WGS sequence"/>
</dbReference>
<evidence type="ECO:0000313" key="2">
    <source>
        <dbReference type="EMBL" id="OCW56299.1"/>
    </source>
</evidence>
<dbReference type="RefSeq" id="WP_066182231.1">
    <property type="nucleotide sequence ID" value="NZ_LQZT01000042.1"/>
</dbReference>
<sequence length="637" mass="71095">MTQNSPSTAAGQSTADTIAAIQSLVADGKSTREIAEILGMPPRSVTRIRVKSRSTVETTPAVEPDTPAPKPSKTPKIAKAKPTEADVRERIATDELTVPFSNWIGQGWYREAGEPQDIYETDQDGEQRLVGVKLDPGVLWPDSWDGPKDINGIWISPNVAAPKRSLKRGFALTGSQALTPAHGPAYINMRALMRARGIEDLEIGGFTYGKSLFERRKKDVLEIAPWSSMLADHVTRSRRHIDPDTQFCAEMNLRPTKARPLTGLNTYIRGKTSFFAHPRREIASVPRPQSQKPVTMWTTGAITVPNYIGQEAGLKALDRHTVGFLIVEIDHDDNVFVRNVDADPHTGDLRDLELCVSKGRVLTIDEAIQDYHFIDYDWPWMPVGCTHVDGIHVPHARGLWGWGGKPAGDVPLIDLVRARGQNVNDVFDGQSINHHEDKNPISVYRRHAEKRQSLTDEITRAASFLQETSRPWCKSYVVYSNHDDFIYRWLQRPAHEIAIENSKLWHQANFEVRDAIDRGVKFDVFEWLLRKAAPSAQFEIVNVDTPLEAYGVRYEFHGDKGVNGSRGSTAGLAKLGLKITKAHDHTLSWMDDCLSLGNLLLRADYATGPTTWCGAWSLGHSDGNRQVGLLVGEKYRA</sequence>
<keyword evidence="3" id="KW-1185">Reference proteome</keyword>
<feature type="region of interest" description="Disordered" evidence="1">
    <location>
        <begin position="50"/>
        <end position="85"/>
    </location>
</feature>
<comment type="caution">
    <text evidence="2">The sequence shown here is derived from an EMBL/GenBank/DDBJ whole genome shotgun (WGS) entry which is preliminary data.</text>
</comment>
<gene>
    <name evidence="2" type="ORF">AWJ14_19585</name>
</gene>
<dbReference type="AlphaFoldDB" id="A0A1C1YS01"/>
<dbReference type="OrthoDB" id="7583965at2"/>
<name>A0A1C1YS01_9HYPH</name>
<dbReference type="EMBL" id="LQZT01000042">
    <property type="protein sequence ID" value="OCW56299.1"/>
    <property type="molecule type" value="Genomic_DNA"/>
</dbReference>
<reference evidence="2 3" key="1">
    <citation type="submission" date="2015-12" db="EMBL/GenBank/DDBJ databases">
        <authorList>
            <person name="Shamseldin A."/>
            <person name="Moawad H."/>
            <person name="Abd El-Rahim W.M."/>
            <person name="Sadowsky M.J."/>
        </authorList>
    </citation>
    <scope>NUCLEOTIDE SEQUENCE [LARGE SCALE GENOMIC DNA]</scope>
    <source>
        <strain evidence="2 3">JC234</strain>
    </source>
</reference>
<proteinExistence type="predicted"/>
<protein>
    <submittedName>
        <fullName evidence="2">Uncharacterized protein</fullName>
    </submittedName>
</protein>
<evidence type="ECO:0000313" key="3">
    <source>
        <dbReference type="Proteomes" id="UP000094795"/>
    </source>
</evidence>
<accession>A0A1C1YS01</accession>
<evidence type="ECO:0000256" key="1">
    <source>
        <dbReference type="SAM" id="MobiDB-lite"/>
    </source>
</evidence>
<organism evidence="2 3">
    <name type="scientific">Hoeflea olei</name>
    <dbReference type="NCBI Taxonomy" id="1480615"/>
    <lineage>
        <taxon>Bacteria</taxon>
        <taxon>Pseudomonadati</taxon>
        <taxon>Pseudomonadota</taxon>
        <taxon>Alphaproteobacteria</taxon>
        <taxon>Hyphomicrobiales</taxon>
        <taxon>Rhizobiaceae</taxon>
        <taxon>Hoeflea</taxon>
    </lineage>
</organism>